<evidence type="ECO:0000313" key="2">
    <source>
        <dbReference type="Proteomes" id="UP000305887"/>
    </source>
</evidence>
<dbReference type="Proteomes" id="UP000305887">
    <property type="component" value="Unassembled WGS sequence"/>
</dbReference>
<sequence>MTAGGALLDEAAHASGLVVSGVAPLAPDDGLPDRFRSVALLSPDEPRFWPLFSESPEMQDGRPDALDRWSRRVIGRLACTMGTKAVFPFAGPPWRPFTDWARRSGRCWPSPVGLLVHDEAGLWISFRGAIALEGAAPSVMAPHPCGACVEKPCLGACPVRALTADRYDVQACHEELESAAGQTCLSLGCKVRRACPVGAYRRRPDQSAFHMKAFHPA</sequence>
<accession>A0A5C4MS45</accession>
<proteinExistence type="predicted"/>
<gene>
    <name evidence="1" type="ORF">FHG66_18460</name>
</gene>
<keyword evidence="2" id="KW-1185">Reference proteome</keyword>
<organism evidence="1 2">
    <name type="scientific">Rubellimicrobium rubrum</name>
    <dbReference type="NCBI Taxonomy" id="2585369"/>
    <lineage>
        <taxon>Bacteria</taxon>
        <taxon>Pseudomonadati</taxon>
        <taxon>Pseudomonadota</taxon>
        <taxon>Alphaproteobacteria</taxon>
        <taxon>Rhodobacterales</taxon>
        <taxon>Roseobacteraceae</taxon>
        <taxon>Rubellimicrobium</taxon>
    </lineage>
</organism>
<name>A0A5C4MS45_9RHOB</name>
<comment type="caution">
    <text evidence="1">The sequence shown here is derived from an EMBL/GenBank/DDBJ whole genome shotgun (WGS) entry which is preliminary data.</text>
</comment>
<protein>
    <submittedName>
        <fullName evidence="1">Ferredoxin</fullName>
    </submittedName>
</protein>
<reference evidence="1 2" key="1">
    <citation type="submission" date="2019-06" db="EMBL/GenBank/DDBJ databases">
        <title>YIM 131921 draft genome.</title>
        <authorList>
            <person name="Jiang L."/>
        </authorList>
    </citation>
    <scope>NUCLEOTIDE SEQUENCE [LARGE SCALE GENOMIC DNA]</scope>
    <source>
        <strain evidence="1 2">YIM 131921</strain>
    </source>
</reference>
<dbReference type="RefSeq" id="WP_139078526.1">
    <property type="nucleotide sequence ID" value="NZ_VDFU01000034.1"/>
</dbReference>
<dbReference type="EMBL" id="VDFU01000034">
    <property type="protein sequence ID" value="TNC46595.1"/>
    <property type="molecule type" value="Genomic_DNA"/>
</dbReference>
<evidence type="ECO:0000313" key="1">
    <source>
        <dbReference type="EMBL" id="TNC46595.1"/>
    </source>
</evidence>
<dbReference type="OrthoDB" id="8279740at2"/>
<dbReference type="AlphaFoldDB" id="A0A5C4MS45"/>